<dbReference type="EMBL" id="CP012109">
    <property type="protein sequence ID" value="AKQ63335.1"/>
    <property type="molecule type" value="Genomic_DNA"/>
</dbReference>
<dbReference type="InterPro" id="IPR017927">
    <property type="entry name" value="FAD-bd_FR_type"/>
</dbReference>
<dbReference type="Gene3D" id="2.40.30.10">
    <property type="entry name" value="Translation factors"/>
    <property type="match status" value="1"/>
</dbReference>
<dbReference type="InterPro" id="IPR017938">
    <property type="entry name" value="Riboflavin_synthase-like_b-brl"/>
</dbReference>
<name>A0A0H4WPT0_9BACT</name>
<reference evidence="3 4" key="1">
    <citation type="journal article" date="2016" name="PLoS ONE">
        <title>Complete Genome Sequence and Comparative Genomics of a Novel Myxobacterium Myxococcus hansupus.</title>
        <authorList>
            <person name="Sharma G."/>
            <person name="Narwani T."/>
            <person name="Subramanian S."/>
        </authorList>
    </citation>
    <scope>NUCLEOTIDE SEQUENCE [LARGE SCALE GENOMIC DNA]</scope>
    <source>
        <strain evidence="4">mixupus</strain>
    </source>
</reference>
<accession>A0A0H4WPT0</accession>
<dbReference type="Pfam" id="PF08021">
    <property type="entry name" value="FAD_binding_9"/>
    <property type="match status" value="1"/>
</dbReference>
<protein>
    <submittedName>
        <fullName evidence="3">Iron-chelator utilization protein</fullName>
    </submittedName>
</protein>
<dbReference type="InterPro" id="IPR039261">
    <property type="entry name" value="FNR_nucleotide-bd"/>
</dbReference>
<dbReference type="PANTHER" id="PTHR30157">
    <property type="entry name" value="FERRIC REDUCTASE, NADPH-DEPENDENT"/>
    <property type="match status" value="1"/>
</dbReference>
<evidence type="ECO:0000313" key="3">
    <source>
        <dbReference type="EMBL" id="AKQ63335.1"/>
    </source>
</evidence>
<dbReference type="PROSITE" id="PS51384">
    <property type="entry name" value="FAD_FR"/>
    <property type="match status" value="1"/>
</dbReference>
<evidence type="ECO:0000259" key="2">
    <source>
        <dbReference type="PROSITE" id="PS51384"/>
    </source>
</evidence>
<dbReference type="InterPro" id="IPR013113">
    <property type="entry name" value="SIP_FAD-bd"/>
</dbReference>
<dbReference type="CDD" id="cd06193">
    <property type="entry name" value="siderophore_interacting"/>
    <property type="match status" value="1"/>
</dbReference>
<dbReference type="OrthoDB" id="9814826at2"/>
<sequence>MPEMPALLANTLVPWFAKPTRVTTIESLAPRLRRVRFVGDALKGAHFEPGHEVEFRVGPTAFRHYTPTHVDVATGALEVVFFLHGQGPGSAWAEALQPGALVDILGPGGRFVLNREAQHHVLLGDETCLGLFVALLRALPPSANVSGAVEVSPGAEDWPGLVGLPLTAVPRTGPTPRGMALLTWLESSGLEGSTGTTAYLSGHAGSIVMLRKELLERRGFAKRDVRSKAYWADGKRGL</sequence>
<dbReference type="KEGG" id="mym:A176_000247"/>
<evidence type="ECO:0000313" key="4">
    <source>
        <dbReference type="Proteomes" id="UP000009026"/>
    </source>
</evidence>
<dbReference type="PATRIC" id="fig|1297742.4.peg.255"/>
<dbReference type="eggNOG" id="COG2375">
    <property type="taxonomic scope" value="Bacteria"/>
</dbReference>
<dbReference type="GO" id="GO:0016491">
    <property type="term" value="F:oxidoreductase activity"/>
    <property type="evidence" value="ECO:0007669"/>
    <property type="project" value="InterPro"/>
</dbReference>
<dbReference type="AlphaFoldDB" id="A0A0H4WPT0"/>
<dbReference type="STRING" id="1297742.A176_000247"/>
<keyword evidence="4" id="KW-1185">Reference proteome</keyword>
<dbReference type="Pfam" id="PF04954">
    <property type="entry name" value="SIP"/>
    <property type="match status" value="1"/>
</dbReference>
<dbReference type="SUPFAM" id="SSF63380">
    <property type="entry name" value="Riboflavin synthase domain-like"/>
    <property type="match status" value="1"/>
</dbReference>
<evidence type="ECO:0000256" key="1">
    <source>
        <dbReference type="ARBA" id="ARBA00035644"/>
    </source>
</evidence>
<feature type="domain" description="FAD-binding FR-type" evidence="2">
    <location>
        <begin position="15"/>
        <end position="114"/>
    </location>
</feature>
<dbReference type="Proteomes" id="UP000009026">
    <property type="component" value="Chromosome"/>
</dbReference>
<comment type="similarity">
    <text evidence="1">Belongs to the SIP oxidoreductase family.</text>
</comment>
<dbReference type="PANTHER" id="PTHR30157:SF0">
    <property type="entry name" value="NADPH-DEPENDENT FERRIC-CHELATE REDUCTASE"/>
    <property type="match status" value="1"/>
</dbReference>
<dbReference type="Gene3D" id="3.40.50.80">
    <property type="entry name" value="Nucleotide-binding domain of ferredoxin-NADP reductase (FNR) module"/>
    <property type="match status" value="1"/>
</dbReference>
<dbReference type="InterPro" id="IPR039374">
    <property type="entry name" value="SIP_fam"/>
</dbReference>
<organism evidence="3 4">
    <name type="scientific">Pseudomyxococcus hansupus</name>
    <dbReference type="NCBI Taxonomy" id="1297742"/>
    <lineage>
        <taxon>Bacteria</taxon>
        <taxon>Pseudomonadati</taxon>
        <taxon>Myxococcota</taxon>
        <taxon>Myxococcia</taxon>
        <taxon>Myxococcales</taxon>
        <taxon>Cystobacterineae</taxon>
        <taxon>Myxococcaceae</taxon>
        <taxon>Pseudomyxococcus</taxon>
    </lineage>
</organism>
<proteinExistence type="inferred from homology"/>
<dbReference type="InterPro" id="IPR007037">
    <property type="entry name" value="SIP_rossman_dom"/>
</dbReference>
<gene>
    <name evidence="3" type="ORF">A176_000247</name>
</gene>